<evidence type="ECO:0000256" key="5">
    <source>
        <dbReference type="ARBA" id="ARBA00023458"/>
    </source>
</evidence>
<keyword evidence="2 6" id="KW-0547">Nucleotide-binding</keyword>
<dbReference type="SUPFAM" id="SSF53067">
    <property type="entry name" value="Actin-like ATPase domain"/>
    <property type="match status" value="2"/>
</dbReference>
<keyword evidence="8" id="KW-1185">Reference proteome</keyword>
<dbReference type="HAMAP" id="MF_02207">
    <property type="entry name" value="MreB"/>
    <property type="match status" value="1"/>
</dbReference>
<dbReference type="InterPro" id="IPR056546">
    <property type="entry name" value="MreB_MamK-like"/>
</dbReference>
<evidence type="ECO:0000256" key="2">
    <source>
        <dbReference type="ARBA" id="ARBA00022741"/>
    </source>
</evidence>
<dbReference type="NCBIfam" id="TIGR00904">
    <property type="entry name" value="mreB"/>
    <property type="match status" value="1"/>
</dbReference>
<evidence type="ECO:0000256" key="3">
    <source>
        <dbReference type="ARBA" id="ARBA00022840"/>
    </source>
</evidence>
<protein>
    <recommendedName>
        <fullName evidence="6">Cell shape-determining protein MreB</fullName>
    </recommendedName>
</protein>
<gene>
    <name evidence="6" type="primary">mreB</name>
    <name evidence="7" type="ORF">J2Z65_007036</name>
</gene>
<evidence type="ECO:0000256" key="4">
    <source>
        <dbReference type="ARBA" id="ARBA00022960"/>
    </source>
</evidence>
<feature type="binding site" evidence="6">
    <location>
        <begin position="156"/>
        <end position="158"/>
    </location>
    <ligand>
        <name>ATP</name>
        <dbReference type="ChEBI" id="CHEBI:30616"/>
    </ligand>
</feature>
<evidence type="ECO:0000313" key="8">
    <source>
        <dbReference type="Proteomes" id="UP001519344"/>
    </source>
</evidence>
<reference evidence="7 8" key="1">
    <citation type="submission" date="2021-03" db="EMBL/GenBank/DDBJ databases">
        <title>Genomic Encyclopedia of Type Strains, Phase IV (KMG-IV): sequencing the most valuable type-strain genomes for metagenomic binning, comparative biology and taxonomic classification.</title>
        <authorList>
            <person name="Goeker M."/>
        </authorList>
    </citation>
    <scope>NUCLEOTIDE SEQUENCE [LARGE SCALE GENOMIC DNA]</scope>
    <source>
        <strain evidence="7 8">DSM 24950</strain>
    </source>
</reference>
<keyword evidence="3 6" id="KW-0067">ATP-binding</keyword>
<dbReference type="PRINTS" id="PR01652">
    <property type="entry name" value="SHAPEPROTEIN"/>
</dbReference>
<evidence type="ECO:0000313" key="7">
    <source>
        <dbReference type="EMBL" id="MBP1967757.1"/>
    </source>
</evidence>
<dbReference type="Gene3D" id="3.30.420.40">
    <property type="match status" value="3"/>
</dbReference>
<feature type="binding site" evidence="6">
    <location>
        <begin position="12"/>
        <end position="14"/>
    </location>
    <ligand>
        <name>ATP</name>
        <dbReference type="ChEBI" id="CHEBI:30616"/>
    </ligand>
</feature>
<feature type="binding site" evidence="6">
    <location>
        <begin position="204"/>
        <end position="207"/>
    </location>
    <ligand>
        <name>ATP</name>
        <dbReference type="ChEBI" id="CHEBI:30616"/>
    </ligand>
</feature>
<dbReference type="NCBIfam" id="NF010539">
    <property type="entry name" value="PRK13927.1"/>
    <property type="match status" value="1"/>
</dbReference>
<name>A0ABS4I9Z1_9BACL</name>
<proteinExistence type="inferred from homology"/>
<evidence type="ECO:0000256" key="1">
    <source>
        <dbReference type="ARBA" id="ARBA00022490"/>
    </source>
</evidence>
<keyword evidence="1 6" id="KW-0963">Cytoplasm</keyword>
<organism evidence="7 8">
    <name type="scientific">Paenibacillus aceris</name>
    <dbReference type="NCBI Taxonomy" id="869555"/>
    <lineage>
        <taxon>Bacteria</taxon>
        <taxon>Bacillati</taxon>
        <taxon>Bacillota</taxon>
        <taxon>Bacilli</taxon>
        <taxon>Bacillales</taxon>
        <taxon>Paenibacillaceae</taxon>
        <taxon>Paenibacillus</taxon>
    </lineage>
</organism>
<dbReference type="PANTHER" id="PTHR42749:SF1">
    <property type="entry name" value="CELL SHAPE-DETERMINING PROTEIN MREB"/>
    <property type="match status" value="1"/>
</dbReference>
<evidence type="ECO:0000256" key="6">
    <source>
        <dbReference type="HAMAP-Rule" id="MF_02207"/>
    </source>
</evidence>
<keyword evidence="4 6" id="KW-0133">Cell shape</keyword>
<dbReference type="InterPro" id="IPR004753">
    <property type="entry name" value="MreB"/>
</dbReference>
<dbReference type="RefSeq" id="WP_167064828.1">
    <property type="nucleotide sequence ID" value="NZ_JAAOZR010000039.1"/>
</dbReference>
<accession>A0ABS4I9Z1</accession>
<comment type="caution">
    <text evidence="6">Lacks conserved residue(s) required for the propagation of feature annotation.</text>
</comment>
<dbReference type="CDD" id="cd10225">
    <property type="entry name" value="ASKHA_NBD_MreB-like"/>
    <property type="match status" value="1"/>
</dbReference>
<comment type="subunit">
    <text evidence="6">Forms polymers.</text>
</comment>
<comment type="caution">
    <text evidence="7">The sequence shown here is derived from an EMBL/GenBank/DDBJ whole genome shotgun (WGS) entry which is preliminary data.</text>
</comment>
<dbReference type="Pfam" id="PF06723">
    <property type="entry name" value="MreB_Mbl"/>
    <property type="match status" value="1"/>
</dbReference>
<dbReference type="InterPro" id="IPR043129">
    <property type="entry name" value="ATPase_NBD"/>
</dbReference>
<dbReference type="PANTHER" id="PTHR42749">
    <property type="entry name" value="CELL SHAPE-DETERMINING PROTEIN MREB"/>
    <property type="match status" value="1"/>
</dbReference>
<sequence>MFQRDLGIDLGTANILVYLKGEGIILNEPSVIAINDNGSIVAVGEEAKEMVGRTPGNISASRPLKDGVIADYETTVKMMKYFIDKSKKSRYFSSKPRVVVCAPTCVTSVQIRAYKNAAKQAGAKEVYIIEEPFAAAIGANLPVSEPVGSMIVDIGGGTTEVAIISLGAIVISETLKVGGDEMDRIIESYIKKKYNLLIGERTAEKLKINLGCALVPEEETTFNIRGRDIVSGLPKSLAVKSHEIHEALADIIKQISDIVKRTLEQCPPELSGDIIERGVVLTGGCALLARLAEYLQAEIRTPVFVAEDALNCVAIGTGRALENIAVLR</sequence>
<comment type="similarity">
    <text evidence="5 6">Belongs to the FtsA/MreB family.</text>
</comment>
<comment type="function">
    <text evidence="6">Forms membrane-associated dynamic filaments that are essential for cell shape determination. Acts by regulating cell wall synthesis and cell elongation, and thus cell shape. A feedback loop between cell geometry and MreB localization may maintain elongated cell shape by targeting cell wall growth to regions of negative cell wall curvature.</text>
</comment>
<dbReference type="EMBL" id="JAGGKV010000041">
    <property type="protein sequence ID" value="MBP1967757.1"/>
    <property type="molecule type" value="Genomic_DNA"/>
</dbReference>
<dbReference type="Proteomes" id="UP001519344">
    <property type="component" value="Unassembled WGS sequence"/>
</dbReference>
<comment type="subcellular location">
    <subcellularLocation>
        <location evidence="6">Cytoplasm</location>
    </subcellularLocation>
    <text evidence="6">Membrane-associated.</text>
</comment>